<dbReference type="Proteomes" id="UP000828390">
    <property type="component" value="Unassembled WGS sequence"/>
</dbReference>
<comment type="caution">
    <text evidence="1">The sequence shown here is derived from an EMBL/GenBank/DDBJ whole genome shotgun (WGS) entry which is preliminary data.</text>
</comment>
<keyword evidence="2" id="KW-1185">Reference proteome</keyword>
<dbReference type="EMBL" id="JAIWYP010000014">
    <property type="protein sequence ID" value="KAH3707350.1"/>
    <property type="molecule type" value="Genomic_DNA"/>
</dbReference>
<reference evidence="1" key="2">
    <citation type="submission" date="2020-11" db="EMBL/GenBank/DDBJ databases">
        <authorList>
            <person name="McCartney M.A."/>
            <person name="Auch B."/>
            <person name="Kono T."/>
            <person name="Mallez S."/>
            <person name="Becker A."/>
            <person name="Gohl D.M."/>
            <person name="Silverstein K.A.T."/>
            <person name="Koren S."/>
            <person name="Bechman K.B."/>
            <person name="Herman A."/>
            <person name="Abrahante J.E."/>
            <person name="Garbe J."/>
        </authorList>
    </citation>
    <scope>NUCLEOTIDE SEQUENCE</scope>
    <source>
        <strain evidence="1">Duluth1</strain>
        <tissue evidence="1">Whole animal</tissue>
    </source>
</reference>
<sequence>MENCIFYISVVLFQEEILDLSLPKKIPECTADCSPDSLNPELSRTFSTSKSTVSLLSLTLRCLWRSEYGVLIEAVRLRVRFPLWKRS</sequence>
<accession>A0A9D3YYI5</accession>
<evidence type="ECO:0000313" key="1">
    <source>
        <dbReference type="EMBL" id="KAH3707350.1"/>
    </source>
</evidence>
<name>A0A9D3YYI5_DREPO</name>
<gene>
    <name evidence="1" type="ORF">DPMN_066752</name>
</gene>
<evidence type="ECO:0000313" key="2">
    <source>
        <dbReference type="Proteomes" id="UP000828390"/>
    </source>
</evidence>
<protein>
    <submittedName>
        <fullName evidence="1">Uncharacterized protein</fullName>
    </submittedName>
</protein>
<organism evidence="1 2">
    <name type="scientific">Dreissena polymorpha</name>
    <name type="common">Zebra mussel</name>
    <name type="synonym">Mytilus polymorpha</name>
    <dbReference type="NCBI Taxonomy" id="45954"/>
    <lineage>
        <taxon>Eukaryota</taxon>
        <taxon>Metazoa</taxon>
        <taxon>Spiralia</taxon>
        <taxon>Lophotrochozoa</taxon>
        <taxon>Mollusca</taxon>
        <taxon>Bivalvia</taxon>
        <taxon>Autobranchia</taxon>
        <taxon>Heteroconchia</taxon>
        <taxon>Euheterodonta</taxon>
        <taxon>Imparidentia</taxon>
        <taxon>Neoheterodontei</taxon>
        <taxon>Myida</taxon>
        <taxon>Dreissenoidea</taxon>
        <taxon>Dreissenidae</taxon>
        <taxon>Dreissena</taxon>
    </lineage>
</organism>
<proteinExistence type="predicted"/>
<reference evidence="1" key="1">
    <citation type="journal article" date="2019" name="bioRxiv">
        <title>The Genome of the Zebra Mussel, Dreissena polymorpha: A Resource for Invasive Species Research.</title>
        <authorList>
            <person name="McCartney M.A."/>
            <person name="Auch B."/>
            <person name="Kono T."/>
            <person name="Mallez S."/>
            <person name="Zhang Y."/>
            <person name="Obille A."/>
            <person name="Becker A."/>
            <person name="Abrahante J.E."/>
            <person name="Garbe J."/>
            <person name="Badalamenti J.P."/>
            <person name="Herman A."/>
            <person name="Mangelson H."/>
            <person name="Liachko I."/>
            <person name="Sullivan S."/>
            <person name="Sone E.D."/>
            <person name="Koren S."/>
            <person name="Silverstein K.A.T."/>
            <person name="Beckman K.B."/>
            <person name="Gohl D.M."/>
        </authorList>
    </citation>
    <scope>NUCLEOTIDE SEQUENCE</scope>
    <source>
        <strain evidence="1">Duluth1</strain>
        <tissue evidence="1">Whole animal</tissue>
    </source>
</reference>
<dbReference type="AlphaFoldDB" id="A0A9D3YYI5"/>